<dbReference type="SMART" id="SM00367">
    <property type="entry name" value="LRR_CC"/>
    <property type="match status" value="9"/>
</dbReference>
<gene>
    <name evidence="1" type="ORF">QVD17_10949</name>
</gene>
<evidence type="ECO:0008006" key="3">
    <source>
        <dbReference type="Google" id="ProtNLM"/>
    </source>
</evidence>
<dbReference type="PANTHER" id="PTHR13318">
    <property type="entry name" value="PARTNER OF PAIRED, ISOFORM B-RELATED"/>
    <property type="match status" value="1"/>
</dbReference>
<sequence>MEPEPNFEELPDEIWELILNRLGDDHHSQFDSISLVSKRLLSLTDCLRLHFTVVDQSYITHGTIYPLISRFVNLKTLDLSKLKYINLEAAISEIARSSVAMNLQVIDISNQISLPIESLKELGQSNRKIKVLRCAYVGKLRDQDLITIAKFYPDLEELDISYPLHKLAIAVVGSCDLGKTMITDAGIEHLSSGLKNLIKINVSMNPLLTDKSLVSLSSNCLRLQEILFEKSVMITMEGVLFMLHNSPSLRSISACLIANIYKTDSIVMNPATSCRHLSNLCLKDSSISNELLNSIVEARFPLKSVCLSSCSYSLDGLSNFLSAYPSIRFLDLSNNKFFRDGFIISLSQCLHDLVSVKLNFCTKLTRASLLALFNKCLFLENVEMEHTNLGKNENSILIRANHPRTNLSIKSLNLGLNSHLSDECLLKINSACPKLKRLDVNSCIGITWSIGEILKICPEVEHLSIQNCGGVMNIGLKMEPLRLKKLYMARSGVNDQGLGVIAARCNELVKIDLEGCRFVTISAVKFMVKKCEKLREINLMGCPNLHVFIVEWLVHTRPSLRKLIPPSYAVTTENQRQLMLRRGCKVCAK</sequence>
<protein>
    <recommendedName>
        <fullName evidence="3">F-box domain-containing protein</fullName>
    </recommendedName>
</protein>
<name>A0AAD8L7J2_TARER</name>
<organism evidence="1 2">
    <name type="scientific">Tagetes erecta</name>
    <name type="common">African marigold</name>
    <dbReference type="NCBI Taxonomy" id="13708"/>
    <lineage>
        <taxon>Eukaryota</taxon>
        <taxon>Viridiplantae</taxon>
        <taxon>Streptophyta</taxon>
        <taxon>Embryophyta</taxon>
        <taxon>Tracheophyta</taxon>
        <taxon>Spermatophyta</taxon>
        <taxon>Magnoliopsida</taxon>
        <taxon>eudicotyledons</taxon>
        <taxon>Gunneridae</taxon>
        <taxon>Pentapetalae</taxon>
        <taxon>asterids</taxon>
        <taxon>campanulids</taxon>
        <taxon>Asterales</taxon>
        <taxon>Asteraceae</taxon>
        <taxon>Asteroideae</taxon>
        <taxon>Heliantheae alliance</taxon>
        <taxon>Tageteae</taxon>
        <taxon>Tagetes</taxon>
    </lineage>
</organism>
<dbReference type="SUPFAM" id="SSF52047">
    <property type="entry name" value="RNI-like"/>
    <property type="match status" value="2"/>
</dbReference>
<dbReference type="GO" id="GO:0031146">
    <property type="term" value="P:SCF-dependent proteasomal ubiquitin-dependent protein catabolic process"/>
    <property type="evidence" value="ECO:0007669"/>
    <property type="project" value="TreeGrafter"/>
</dbReference>
<dbReference type="GO" id="GO:0019005">
    <property type="term" value="C:SCF ubiquitin ligase complex"/>
    <property type="evidence" value="ECO:0007669"/>
    <property type="project" value="TreeGrafter"/>
</dbReference>
<reference evidence="1" key="1">
    <citation type="journal article" date="2023" name="bioRxiv">
        <title>Improved chromosome-level genome assembly for marigold (Tagetes erecta).</title>
        <authorList>
            <person name="Jiang F."/>
            <person name="Yuan L."/>
            <person name="Wang S."/>
            <person name="Wang H."/>
            <person name="Xu D."/>
            <person name="Wang A."/>
            <person name="Fan W."/>
        </authorList>
    </citation>
    <scope>NUCLEOTIDE SEQUENCE</scope>
    <source>
        <strain evidence="1">WSJ</strain>
        <tissue evidence="1">Leaf</tissue>
    </source>
</reference>
<dbReference type="AlphaFoldDB" id="A0AAD8L7J2"/>
<dbReference type="EMBL" id="JAUHHV010000002">
    <property type="protein sequence ID" value="KAK1434031.1"/>
    <property type="molecule type" value="Genomic_DNA"/>
</dbReference>
<accession>A0AAD8L7J2</accession>
<dbReference type="InterPro" id="IPR032675">
    <property type="entry name" value="LRR_dom_sf"/>
</dbReference>
<evidence type="ECO:0000313" key="1">
    <source>
        <dbReference type="EMBL" id="KAK1434031.1"/>
    </source>
</evidence>
<keyword evidence="2" id="KW-1185">Reference proteome</keyword>
<proteinExistence type="predicted"/>
<evidence type="ECO:0000313" key="2">
    <source>
        <dbReference type="Proteomes" id="UP001229421"/>
    </source>
</evidence>
<dbReference type="Gene3D" id="3.80.10.10">
    <property type="entry name" value="Ribonuclease Inhibitor"/>
    <property type="match status" value="4"/>
</dbReference>
<dbReference type="InterPro" id="IPR006553">
    <property type="entry name" value="Leu-rich_rpt_Cys-con_subtyp"/>
</dbReference>
<dbReference type="Proteomes" id="UP001229421">
    <property type="component" value="Unassembled WGS sequence"/>
</dbReference>
<comment type="caution">
    <text evidence="1">The sequence shown here is derived from an EMBL/GenBank/DDBJ whole genome shotgun (WGS) entry which is preliminary data.</text>
</comment>